<name>A0AAW9D1A3_BURTH</name>
<evidence type="ECO:0000313" key="3">
    <source>
        <dbReference type="Proteomes" id="UP001272137"/>
    </source>
</evidence>
<protein>
    <submittedName>
        <fullName evidence="2">Transposase</fullName>
    </submittedName>
</protein>
<dbReference type="Proteomes" id="UP001272137">
    <property type="component" value="Unassembled WGS sequence"/>
</dbReference>
<proteinExistence type="predicted"/>
<organism evidence="2 3">
    <name type="scientific">Burkholderia thailandensis</name>
    <dbReference type="NCBI Taxonomy" id="57975"/>
    <lineage>
        <taxon>Bacteria</taxon>
        <taxon>Pseudomonadati</taxon>
        <taxon>Pseudomonadota</taxon>
        <taxon>Betaproteobacteria</taxon>
        <taxon>Burkholderiales</taxon>
        <taxon>Burkholderiaceae</taxon>
        <taxon>Burkholderia</taxon>
        <taxon>pseudomallei group</taxon>
    </lineage>
</organism>
<evidence type="ECO:0000313" key="2">
    <source>
        <dbReference type="EMBL" id="MDW9254867.1"/>
    </source>
</evidence>
<dbReference type="AlphaFoldDB" id="A0AAW9D1A3"/>
<comment type="caution">
    <text evidence="2">The sequence shown here is derived from an EMBL/GenBank/DDBJ whole genome shotgun (WGS) entry which is preliminary data.</text>
</comment>
<evidence type="ECO:0000256" key="1">
    <source>
        <dbReference type="SAM" id="MobiDB-lite"/>
    </source>
</evidence>
<reference evidence="2" key="1">
    <citation type="submission" date="2018-08" db="EMBL/GenBank/DDBJ databases">
        <title>Identification of Burkholderia cepacia strains that express a Burkholderia pseudomallei-like capsular polysaccharide.</title>
        <authorList>
            <person name="Burtnick M.N."/>
            <person name="Vongsouvath M."/>
            <person name="Newton P."/>
            <person name="Wuthiekanun V."/>
            <person name="Limmathurotsakul D."/>
            <person name="Brett P.J."/>
            <person name="Chantratita N."/>
            <person name="Dance D.A."/>
        </authorList>
    </citation>
    <scope>NUCLEOTIDE SEQUENCE</scope>
    <source>
        <strain evidence="2">SBXCC001</strain>
    </source>
</reference>
<feature type="region of interest" description="Disordered" evidence="1">
    <location>
        <begin position="1"/>
        <end position="21"/>
    </location>
</feature>
<accession>A0AAW9D1A3</accession>
<gene>
    <name evidence="2" type="ORF">C7S16_0228</name>
</gene>
<sequence length="56" mass="6061">MAVPQPGKPVSAKAETRQAALGLRRMREPRVKFRTMQANSLHGLLTECGEVEAKGG</sequence>
<dbReference type="EMBL" id="QXCT01000002">
    <property type="protein sequence ID" value="MDW9254867.1"/>
    <property type="molecule type" value="Genomic_DNA"/>
</dbReference>